<proteinExistence type="predicted"/>
<name>A0A1D3UHT5_TANFO</name>
<reference evidence="1 2" key="1">
    <citation type="submission" date="2016-09" db="EMBL/GenBank/DDBJ databases">
        <authorList>
            <person name="Capua I."/>
            <person name="De Benedictis P."/>
            <person name="Joannis T."/>
            <person name="Lombin L.H."/>
            <person name="Cattoli G."/>
        </authorList>
    </citation>
    <scope>NUCLEOTIDE SEQUENCE [LARGE SCALE GENOMIC DNA]</scope>
    <source>
        <strain evidence="1 2">UB20</strain>
    </source>
</reference>
<sequence>MAFICLMFYFINKIAAKWFTKLLFQDNNFNTYICAINRIQK</sequence>
<protein>
    <submittedName>
        <fullName evidence="1">Uncharacterized protein</fullName>
    </submittedName>
</protein>
<accession>A0A1D3UHT5</accession>
<dbReference type="Proteomes" id="UP000182057">
    <property type="component" value="Unassembled WGS sequence"/>
</dbReference>
<dbReference type="EMBL" id="FMMM01000026">
    <property type="protein sequence ID" value="SCQ19675.1"/>
    <property type="molecule type" value="Genomic_DNA"/>
</dbReference>
<dbReference type="AlphaFoldDB" id="A0A1D3UHT5"/>
<organism evidence="1 2">
    <name type="scientific">Tannerella forsythia</name>
    <name type="common">Bacteroides forsythus</name>
    <dbReference type="NCBI Taxonomy" id="28112"/>
    <lineage>
        <taxon>Bacteria</taxon>
        <taxon>Pseudomonadati</taxon>
        <taxon>Bacteroidota</taxon>
        <taxon>Bacteroidia</taxon>
        <taxon>Bacteroidales</taxon>
        <taxon>Tannerellaceae</taxon>
        <taxon>Tannerella</taxon>
    </lineage>
</organism>
<gene>
    <name evidence="1" type="ORF">TFUB20_00786</name>
</gene>
<evidence type="ECO:0000313" key="1">
    <source>
        <dbReference type="EMBL" id="SCQ19675.1"/>
    </source>
</evidence>
<evidence type="ECO:0000313" key="2">
    <source>
        <dbReference type="Proteomes" id="UP000182057"/>
    </source>
</evidence>